<keyword evidence="3" id="KW-1185">Reference proteome</keyword>
<comment type="caution">
    <text evidence="2">The sequence shown here is derived from an EMBL/GenBank/DDBJ whole genome shotgun (WGS) entry which is preliminary data.</text>
</comment>
<evidence type="ECO:0000313" key="3">
    <source>
        <dbReference type="Proteomes" id="UP000650224"/>
    </source>
</evidence>
<accession>A0A8I0HQ83</accession>
<name>A0A8I0HQ83_9CORY</name>
<protein>
    <submittedName>
        <fullName evidence="2">Uncharacterized protein</fullName>
    </submittedName>
</protein>
<dbReference type="EMBL" id="JACSPR010000009">
    <property type="protein sequence ID" value="MBD8030951.1"/>
    <property type="molecule type" value="Genomic_DNA"/>
</dbReference>
<dbReference type="Proteomes" id="UP000650224">
    <property type="component" value="Unassembled WGS sequence"/>
</dbReference>
<evidence type="ECO:0000313" key="2">
    <source>
        <dbReference type="EMBL" id="MBD8030951.1"/>
    </source>
</evidence>
<dbReference type="AlphaFoldDB" id="A0A8I0HQ83"/>
<sequence length="67" mass="6969">MTGFLVVLIPLLLLFFLFAMQRIEYSLLSSPGVDSSSETTSSDGGLPTESGEDSSGDEGSPSQPKAA</sequence>
<feature type="compositionally biased region" description="Low complexity" evidence="1">
    <location>
        <begin position="29"/>
        <end position="45"/>
    </location>
</feature>
<reference evidence="2 3" key="1">
    <citation type="submission" date="2020-08" db="EMBL/GenBank/DDBJ databases">
        <title>A Genomic Blueprint of the Chicken Gut Microbiome.</title>
        <authorList>
            <person name="Gilroy R."/>
            <person name="Ravi A."/>
            <person name="Getino M."/>
            <person name="Pursley I."/>
            <person name="Horton D.L."/>
            <person name="Alikhan N.-F."/>
            <person name="Baker D."/>
            <person name="Gharbi K."/>
            <person name="Hall N."/>
            <person name="Watson M."/>
            <person name="Adriaenssens E.M."/>
            <person name="Foster-Nyarko E."/>
            <person name="Jarju S."/>
            <person name="Secka A."/>
            <person name="Antonio M."/>
            <person name="Oren A."/>
            <person name="Chaudhuri R."/>
            <person name="La Ragione R.M."/>
            <person name="Hildebrand F."/>
            <person name="Pallen M.J."/>
        </authorList>
    </citation>
    <scope>NUCLEOTIDE SEQUENCE [LARGE SCALE GENOMIC DNA]</scope>
    <source>
        <strain evidence="2 3">Sa1YVA5</strain>
    </source>
</reference>
<organism evidence="2 3">
    <name type="scientific">Corynebacterium gallinarum</name>
    <dbReference type="NCBI Taxonomy" id="2762214"/>
    <lineage>
        <taxon>Bacteria</taxon>
        <taxon>Bacillati</taxon>
        <taxon>Actinomycetota</taxon>
        <taxon>Actinomycetes</taxon>
        <taxon>Mycobacteriales</taxon>
        <taxon>Corynebacteriaceae</taxon>
        <taxon>Corynebacterium</taxon>
    </lineage>
</organism>
<gene>
    <name evidence="2" type="ORF">H9627_11585</name>
</gene>
<evidence type="ECO:0000256" key="1">
    <source>
        <dbReference type="SAM" id="MobiDB-lite"/>
    </source>
</evidence>
<proteinExistence type="predicted"/>
<dbReference type="RefSeq" id="WP_191734273.1">
    <property type="nucleotide sequence ID" value="NZ_JACSPR010000009.1"/>
</dbReference>
<feature type="region of interest" description="Disordered" evidence="1">
    <location>
        <begin position="29"/>
        <end position="67"/>
    </location>
</feature>